<dbReference type="GO" id="GO:0005976">
    <property type="term" value="P:polysaccharide metabolic process"/>
    <property type="evidence" value="ECO:0007669"/>
    <property type="project" value="InterPro"/>
</dbReference>
<dbReference type="InterPro" id="IPR001538">
    <property type="entry name" value="Man6P_isomerase-2_C"/>
</dbReference>
<dbReference type="Pfam" id="PF01050">
    <property type="entry name" value="MannoseP_isomer"/>
    <property type="match status" value="1"/>
</dbReference>
<proteinExistence type="predicted"/>
<dbReference type="CDD" id="cd02213">
    <property type="entry name" value="cupin_PMI_typeII_C"/>
    <property type="match status" value="1"/>
</dbReference>
<keyword evidence="4" id="KW-1185">Reference proteome</keyword>
<sequence length="442" mass="49947">MHLILLSGGSGKRLWPLSNDVRSKQFLKLLKAPNGEPESMVQRVYRQLREVGGWDSITVAAGASQKDQIESQLGENVNLVIEPERRDTFPAIALAASFLYSECGVTPKETIAVLPVDPYVEETFFEAVQQIESEFEKTDADLVLLGAKPLFPSEKYGYIVPDGTGGNVKSFKEKPDWETSKQLIEQGALWNCGVFGLKLGYIQKILSQKYNRDYFEYSIMKDFFVQLNKTSFDYEVVEKADKIRVIQYDGPWKDLGTWETFTEEIEDAISGNVVIDTTCRNTHIINEQELPVVAMGIEDAVIVASLDGILVASKGKTAKLKEITTSIKNRPMYEERRWGQYMVLDHTNVDGFESLTKRIILNEGKQISYQYHNCRSEVWTIVAGQGIVYIDNKKKAVKPGDVIQIATGVKHGMKALTELELIEVQLGKNLVEEDIIRLEMEW</sequence>
<dbReference type="InterPro" id="IPR011051">
    <property type="entry name" value="RmlC_Cupin_sf"/>
</dbReference>
<accession>A0A939DB49</accession>
<dbReference type="Gene3D" id="2.60.120.10">
    <property type="entry name" value="Jelly Rolls"/>
    <property type="match status" value="1"/>
</dbReference>
<dbReference type="SUPFAM" id="SSF51182">
    <property type="entry name" value="RmlC-like cupins"/>
    <property type="match status" value="1"/>
</dbReference>
<reference evidence="3" key="1">
    <citation type="submission" date="2021-02" db="EMBL/GenBank/DDBJ databases">
        <title>Abyssanaerobacter marinus gen.nov., sp., nov, anaerobic bacterium isolated from the Onnuri vent field of Indian Ocean and suggestion of Mogibacteriaceae fam. nov., and proposal of reclassification of ambiguous this family's genus member.</title>
        <authorList>
            <person name="Kim Y.J."/>
            <person name="Yang J.-A."/>
        </authorList>
    </citation>
    <scope>NUCLEOTIDE SEQUENCE</scope>
    <source>
        <strain evidence="3">DSM 2634</strain>
    </source>
</reference>
<dbReference type="RefSeq" id="WP_206582897.1">
    <property type="nucleotide sequence ID" value="NZ_JAFJZZ010000006.1"/>
</dbReference>
<dbReference type="Pfam" id="PF00483">
    <property type="entry name" value="NTP_transferase"/>
    <property type="match status" value="1"/>
</dbReference>
<dbReference type="Gene3D" id="3.90.550.10">
    <property type="entry name" value="Spore Coat Polysaccharide Biosynthesis Protein SpsA, Chain A"/>
    <property type="match status" value="1"/>
</dbReference>
<dbReference type="InterPro" id="IPR005835">
    <property type="entry name" value="NTP_transferase_dom"/>
</dbReference>
<dbReference type="PANTHER" id="PTHR46390:SF1">
    <property type="entry name" value="MANNOSE-1-PHOSPHATE GUANYLYLTRANSFERASE"/>
    <property type="match status" value="1"/>
</dbReference>
<dbReference type="PANTHER" id="PTHR46390">
    <property type="entry name" value="MANNOSE-1-PHOSPHATE GUANYLYLTRANSFERASE"/>
    <property type="match status" value="1"/>
</dbReference>
<protein>
    <submittedName>
        <fullName evidence="3">Cupin domain-containing protein</fullName>
    </submittedName>
</protein>
<gene>
    <name evidence="3" type="ORF">JYB65_11825</name>
</gene>
<name>A0A939DB49_CLOAM</name>
<dbReference type="GO" id="GO:0009298">
    <property type="term" value="P:GDP-mannose biosynthetic process"/>
    <property type="evidence" value="ECO:0007669"/>
    <property type="project" value="TreeGrafter"/>
</dbReference>
<dbReference type="EMBL" id="JAFJZZ010000006">
    <property type="protein sequence ID" value="MBN7774053.1"/>
    <property type="molecule type" value="Genomic_DNA"/>
</dbReference>
<evidence type="ECO:0000313" key="4">
    <source>
        <dbReference type="Proteomes" id="UP000664545"/>
    </source>
</evidence>
<dbReference type="InterPro" id="IPR051161">
    <property type="entry name" value="Mannose-6P_isomerase_type2"/>
</dbReference>
<comment type="caution">
    <text evidence="3">The sequence shown here is derived from an EMBL/GenBank/DDBJ whole genome shotgun (WGS) entry which is preliminary data.</text>
</comment>
<evidence type="ECO:0000259" key="1">
    <source>
        <dbReference type="Pfam" id="PF00483"/>
    </source>
</evidence>
<dbReference type="AlphaFoldDB" id="A0A939DB49"/>
<dbReference type="SUPFAM" id="SSF53448">
    <property type="entry name" value="Nucleotide-diphospho-sugar transferases"/>
    <property type="match status" value="1"/>
</dbReference>
<organism evidence="3 4">
    <name type="scientific">Clostridium aminobutyricum</name>
    <dbReference type="NCBI Taxonomy" id="33953"/>
    <lineage>
        <taxon>Bacteria</taxon>
        <taxon>Bacillati</taxon>
        <taxon>Bacillota</taxon>
        <taxon>Clostridia</taxon>
        <taxon>Eubacteriales</taxon>
        <taxon>Clostridiaceae</taxon>
        <taxon>Clostridium</taxon>
    </lineage>
</organism>
<dbReference type="GO" id="GO:0004475">
    <property type="term" value="F:mannose-1-phosphate guanylyltransferase (GTP) activity"/>
    <property type="evidence" value="ECO:0007669"/>
    <property type="project" value="TreeGrafter"/>
</dbReference>
<evidence type="ECO:0000313" key="3">
    <source>
        <dbReference type="EMBL" id="MBN7774053.1"/>
    </source>
</evidence>
<feature type="domain" description="Mannose-6-phosphate isomerase type II C-terminal" evidence="2">
    <location>
        <begin position="336"/>
        <end position="439"/>
    </location>
</feature>
<dbReference type="Proteomes" id="UP000664545">
    <property type="component" value="Unassembled WGS sequence"/>
</dbReference>
<evidence type="ECO:0000259" key="2">
    <source>
        <dbReference type="Pfam" id="PF01050"/>
    </source>
</evidence>
<feature type="domain" description="Nucleotidyl transferase" evidence="1">
    <location>
        <begin position="4"/>
        <end position="267"/>
    </location>
</feature>
<dbReference type="InterPro" id="IPR014710">
    <property type="entry name" value="RmlC-like_jellyroll"/>
</dbReference>
<dbReference type="InterPro" id="IPR029044">
    <property type="entry name" value="Nucleotide-diphossugar_trans"/>
</dbReference>